<reference evidence="1 2" key="1">
    <citation type="submission" date="2016-09" db="EMBL/GenBank/DDBJ databases">
        <authorList>
            <person name="Capua I."/>
            <person name="De Benedictis P."/>
            <person name="Joannis T."/>
            <person name="Lombin L.H."/>
            <person name="Cattoli G."/>
        </authorList>
    </citation>
    <scope>NUCLEOTIDE SEQUENCE [LARGE SCALE GENOMIC DNA]</scope>
    <source>
        <strain evidence="1 2">LMG 25899</strain>
    </source>
</reference>
<sequence length="93" mass="10538">MKWSIDFDKFEDEMVNKAFGHDLLVSFPKNDSYGAVKDYPELVPLGRYVTTQLSGGVVRLNSKLTTEKIQTEFSKALKISTEKIKVTDTIPTH</sequence>
<evidence type="ECO:0000313" key="2">
    <source>
        <dbReference type="Proteomes" id="UP000095256"/>
    </source>
</evidence>
<accession>A0A1E5L0W1</accession>
<dbReference type="Proteomes" id="UP000095256">
    <property type="component" value="Unassembled WGS sequence"/>
</dbReference>
<comment type="caution">
    <text evidence="1">The sequence shown here is derived from an EMBL/GenBank/DDBJ whole genome shotgun (WGS) entry which is preliminary data.</text>
</comment>
<dbReference type="RefSeq" id="WP_069697263.1">
    <property type="nucleotide sequence ID" value="NZ_JAGGMA010000010.1"/>
</dbReference>
<organism evidence="1 2">
    <name type="scientific">Enterococcus rivorum</name>
    <dbReference type="NCBI Taxonomy" id="762845"/>
    <lineage>
        <taxon>Bacteria</taxon>
        <taxon>Bacillati</taxon>
        <taxon>Bacillota</taxon>
        <taxon>Bacilli</taxon>
        <taxon>Lactobacillales</taxon>
        <taxon>Enterococcaceae</taxon>
        <taxon>Enterococcus</taxon>
    </lineage>
</organism>
<dbReference type="OrthoDB" id="9950973at2"/>
<gene>
    <name evidence="1" type="ORF">BCR26_07885</name>
</gene>
<protein>
    <submittedName>
        <fullName evidence="1">Uncharacterized protein</fullName>
    </submittedName>
</protein>
<proteinExistence type="predicted"/>
<dbReference type="EMBL" id="MIEK01000003">
    <property type="protein sequence ID" value="OEH83735.1"/>
    <property type="molecule type" value="Genomic_DNA"/>
</dbReference>
<evidence type="ECO:0000313" key="1">
    <source>
        <dbReference type="EMBL" id="OEH83735.1"/>
    </source>
</evidence>
<dbReference type="AlphaFoldDB" id="A0A1E5L0W1"/>
<name>A0A1E5L0W1_9ENTE</name>
<keyword evidence="2" id="KW-1185">Reference proteome</keyword>